<proteinExistence type="predicted"/>
<reference evidence="2" key="1">
    <citation type="submission" date="2020-04" db="EMBL/GenBank/DDBJ databases">
        <title>Draft genome resource of the tomato pathogen Pseudocercospora fuligena.</title>
        <authorList>
            <person name="Zaccaron A."/>
        </authorList>
    </citation>
    <scope>NUCLEOTIDE SEQUENCE</scope>
    <source>
        <strain evidence="2">PF001</strain>
    </source>
</reference>
<dbReference type="Proteomes" id="UP000660729">
    <property type="component" value="Unassembled WGS sequence"/>
</dbReference>
<evidence type="ECO:0000313" key="3">
    <source>
        <dbReference type="Proteomes" id="UP000660729"/>
    </source>
</evidence>
<protein>
    <submittedName>
        <fullName evidence="2">Uncharacterized protein</fullName>
    </submittedName>
</protein>
<dbReference type="EMBL" id="JABCIY010000129">
    <property type="protein sequence ID" value="KAF7192464.1"/>
    <property type="molecule type" value="Genomic_DNA"/>
</dbReference>
<feature type="compositionally biased region" description="Basic and acidic residues" evidence="1">
    <location>
        <begin position="444"/>
        <end position="453"/>
    </location>
</feature>
<evidence type="ECO:0000313" key="2">
    <source>
        <dbReference type="EMBL" id="KAF7192464.1"/>
    </source>
</evidence>
<feature type="region of interest" description="Disordered" evidence="1">
    <location>
        <begin position="411"/>
        <end position="522"/>
    </location>
</feature>
<comment type="caution">
    <text evidence="2">The sequence shown here is derived from an EMBL/GenBank/DDBJ whole genome shotgun (WGS) entry which is preliminary data.</text>
</comment>
<accession>A0A8H6VLH8</accession>
<feature type="region of interest" description="Disordered" evidence="1">
    <location>
        <begin position="61"/>
        <end position="152"/>
    </location>
</feature>
<organism evidence="2 3">
    <name type="scientific">Pseudocercospora fuligena</name>
    <dbReference type="NCBI Taxonomy" id="685502"/>
    <lineage>
        <taxon>Eukaryota</taxon>
        <taxon>Fungi</taxon>
        <taxon>Dikarya</taxon>
        <taxon>Ascomycota</taxon>
        <taxon>Pezizomycotina</taxon>
        <taxon>Dothideomycetes</taxon>
        <taxon>Dothideomycetidae</taxon>
        <taxon>Mycosphaerellales</taxon>
        <taxon>Mycosphaerellaceae</taxon>
        <taxon>Pseudocercospora</taxon>
    </lineage>
</organism>
<feature type="non-terminal residue" evidence="2">
    <location>
        <position position="1"/>
    </location>
</feature>
<dbReference type="OrthoDB" id="10675942at2759"/>
<evidence type="ECO:0000256" key="1">
    <source>
        <dbReference type="SAM" id="MobiDB-lite"/>
    </source>
</evidence>
<gene>
    <name evidence="2" type="ORF">HII31_06204</name>
</gene>
<sequence>TPPQQNLRIYELTNNLMRPHTNEIAEAMVSNEDMPLAEEAIDENVKRKVADQIIAKMKLSLSTGGSGRKRDRKEVHGGKTSEATQGAYPPYPATTTSPKFFKTNQNEPKRLTSALRRSRPSKSGEDPPTSTRRGGGRVQDAIVLDSDDDERGPIINKRRAQRRASSSLFTEDGSVSLTALKGLLARGVDVIGYQLVAIANNVGFGSFFEDLSQVQISRYNFAIRPTEISSLDDARRCIVLHIESANDDENEPKRKPIINKRRALRRPQPGPLMDLTLDEPQQLGTATRPTEIDQESMRILKLYIDALPRNGAAPAYVRNYESAKLDLIEIEDQVANSMDSPLRRSCPHDAPLRQKVAHYFVMRRRNFLAPRAGVQQRRFPQTYNLSVPVAERDGQLMDNVMESPASRYLRGGVSNEQEEHEYRGATEEANRGGAYPAYAASPKPKPEQTDTKKLASATRKLTPFGSEDPPTPTRRRGGGRDVILIDSDDEEKNPIIVREPRQGPRIRSKPPTMDLTGDEEDLATPKADVRRRLFLPGPGPSEGQLVRLQFLQHPAIECAISLRQFTDDSGNASLINLKSLLARGVDVTGPQPVAITGNLGLRNFYHEFLQVQNTRHNFAIRPAQVS</sequence>
<name>A0A8H6VLH8_9PEZI</name>
<keyword evidence="3" id="KW-1185">Reference proteome</keyword>
<feature type="compositionally biased region" description="Basic and acidic residues" evidence="1">
    <location>
        <begin position="420"/>
        <end position="430"/>
    </location>
</feature>
<dbReference type="AlphaFoldDB" id="A0A8H6VLH8"/>